<dbReference type="RefSeq" id="WP_247378390.1">
    <property type="nucleotide sequence ID" value="NZ_JALLGV010000005.1"/>
</dbReference>
<name>A0ABD6CEW4_9EURY</name>
<dbReference type="AlphaFoldDB" id="A0ABD6CEW4"/>
<sequence>MTRQIARYRVLIDHDDLAGVREYGPFSENVAVTTAAKAAVQSEVSATVVGARLGDLAWQPASSTTTPETGPSPQSTKP</sequence>
<keyword evidence="3" id="KW-1185">Reference proteome</keyword>
<dbReference type="Proteomes" id="UP001597119">
    <property type="component" value="Unassembled WGS sequence"/>
</dbReference>
<gene>
    <name evidence="2" type="ORF">ACFR9U_17275</name>
</gene>
<organism evidence="2 3">
    <name type="scientific">Halorientalis brevis</name>
    <dbReference type="NCBI Taxonomy" id="1126241"/>
    <lineage>
        <taxon>Archaea</taxon>
        <taxon>Methanobacteriati</taxon>
        <taxon>Methanobacteriota</taxon>
        <taxon>Stenosarchaea group</taxon>
        <taxon>Halobacteria</taxon>
        <taxon>Halobacteriales</taxon>
        <taxon>Haloarculaceae</taxon>
        <taxon>Halorientalis</taxon>
    </lineage>
</organism>
<feature type="compositionally biased region" description="Low complexity" evidence="1">
    <location>
        <begin position="60"/>
        <end position="78"/>
    </location>
</feature>
<evidence type="ECO:0000256" key="1">
    <source>
        <dbReference type="SAM" id="MobiDB-lite"/>
    </source>
</evidence>
<protein>
    <submittedName>
        <fullName evidence="2">Uncharacterized protein</fullName>
    </submittedName>
</protein>
<comment type="caution">
    <text evidence="2">The sequence shown here is derived from an EMBL/GenBank/DDBJ whole genome shotgun (WGS) entry which is preliminary data.</text>
</comment>
<evidence type="ECO:0000313" key="3">
    <source>
        <dbReference type="Proteomes" id="UP001597119"/>
    </source>
</evidence>
<accession>A0ABD6CEW4</accession>
<feature type="region of interest" description="Disordered" evidence="1">
    <location>
        <begin position="57"/>
        <end position="78"/>
    </location>
</feature>
<reference evidence="2 3" key="1">
    <citation type="journal article" date="2019" name="Int. J. Syst. Evol. Microbiol.">
        <title>The Global Catalogue of Microorganisms (GCM) 10K type strain sequencing project: providing services to taxonomists for standard genome sequencing and annotation.</title>
        <authorList>
            <consortium name="The Broad Institute Genomics Platform"/>
            <consortium name="The Broad Institute Genome Sequencing Center for Infectious Disease"/>
            <person name="Wu L."/>
            <person name="Ma J."/>
        </authorList>
    </citation>
    <scope>NUCLEOTIDE SEQUENCE [LARGE SCALE GENOMIC DNA]</scope>
    <source>
        <strain evidence="2 3">CGMCC 1.12125</strain>
    </source>
</reference>
<evidence type="ECO:0000313" key="2">
    <source>
        <dbReference type="EMBL" id="MFD1588733.1"/>
    </source>
</evidence>
<dbReference type="EMBL" id="JBHUDJ010000014">
    <property type="protein sequence ID" value="MFD1588733.1"/>
    <property type="molecule type" value="Genomic_DNA"/>
</dbReference>
<proteinExistence type="predicted"/>